<keyword evidence="1" id="KW-0456">Lyase</keyword>
<feature type="compositionally biased region" description="Polar residues" evidence="2">
    <location>
        <begin position="402"/>
        <end position="411"/>
    </location>
</feature>
<keyword evidence="4" id="KW-0378">Hydrolase</keyword>
<dbReference type="PANTHER" id="PTHR21240:SF28">
    <property type="entry name" value="ISO-OROTATE DECARBOXYLASE (EUROFUNG)"/>
    <property type="match status" value="1"/>
</dbReference>
<dbReference type="InterPro" id="IPR032466">
    <property type="entry name" value="Metal_Hydrolase"/>
</dbReference>
<evidence type="ECO:0000256" key="1">
    <source>
        <dbReference type="ARBA" id="ARBA00023239"/>
    </source>
</evidence>
<dbReference type="STRING" id="1993.SAMN04489713_11819"/>
<reference evidence="4 5" key="1">
    <citation type="submission" date="2016-10" db="EMBL/GenBank/DDBJ databases">
        <authorList>
            <person name="de Groot N.N."/>
        </authorList>
    </citation>
    <scope>NUCLEOTIDE SEQUENCE [LARGE SCALE GENOMIC DNA]</scope>
    <source>
        <strain evidence="4 5">DSM 43067</strain>
    </source>
</reference>
<dbReference type="Proteomes" id="UP000183413">
    <property type="component" value="Unassembled WGS sequence"/>
</dbReference>
<protein>
    <submittedName>
        <fullName evidence="4">Predicted metal-dependent hydrolase, TIM-barrel fold</fullName>
    </submittedName>
</protein>
<dbReference type="GO" id="GO:0016787">
    <property type="term" value="F:hydrolase activity"/>
    <property type="evidence" value="ECO:0007669"/>
    <property type="project" value="UniProtKB-KW"/>
</dbReference>
<dbReference type="eggNOG" id="COG2159">
    <property type="taxonomic scope" value="Bacteria"/>
</dbReference>
<evidence type="ECO:0000313" key="5">
    <source>
        <dbReference type="Proteomes" id="UP000183413"/>
    </source>
</evidence>
<dbReference type="SUPFAM" id="SSF51556">
    <property type="entry name" value="Metallo-dependent hydrolases"/>
    <property type="match status" value="1"/>
</dbReference>
<dbReference type="Gene3D" id="3.20.20.140">
    <property type="entry name" value="Metal-dependent hydrolases"/>
    <property type="match status" value="1"/>
</dbReference>
<gene>
    <name evidence="4" type="ORF">SAMN04489713_11819</name>
</gene>
<feature type="region of interest" description="Disordered" evidence="2">
    <location>
        <begin position="392"/>
        <end position="430"/>
    </location>
</feature>
<evidence type="ECO:0000313" key="4">
    <source>
        <dbReference type="EMBL" id="SFP83192.1"/>
    </source>
</evidence>
<dbReference type="InterPro" id="IPR032465">
    <property type="entry name" value="ACMSD"/>
</dbReference>
<feature type="domain" description="Amidohydrolase-related" evidence="3">
    <location>
        <begin position="121"/>
        <end position="376"/>
    </location>
</feature>
<dbReference type="GO" id="GO:0005737">
    <property type="term" value="C:cytoplasm"/>
    <property type="evidence" value="ECO:0007669"/>
    <property type="project" value="TreeGrafter"/>
</dbReference>
<dbReference type="InterPro" id="IPR006680">
    <property type="entry name" value="Amidohydro-rel"/>
</dbReference>
<dbReference type="GO" id="GO:0016831">
    <property type="term" value="F:carboxy-lyase activity"/>
    <property type="evidence" value="ECO:0007669"/>
    <property type="project" value="InterPro"/>
</dbReference>
<dbReference type="Pfam" id="PF04909">
    <property type="entry name" value="Amidohydro_2"/>
    <property type="match status" value="1"/>
</dbReference>
<evidence type="ECO:0000259" key="3">
    <source>
        <dbReference type="Pfam" id="PF04909"/>
    </source>
</evidence>
<organism evidence="4 5">
    <name type="scientific">Actinomadura madurae</name>
    <dbReference type="NCBI Taxonomy" id="1993"/>
    <lineage>
        <taxon>Bacteria</taxon>
        <taxon>Bacillati</taxon>
        <taxon>Actinomycetota</taxon>
        <taxon>Actinomycetes</taxon>
        <taxon>Streptosporangiales</taxon>
        <taxon>Thermomonosporaceae</taxon>
        <taxon>Actinomadura</taxon>
    </lineage>
</organism>
<dbReference type="GeneID" id="99652487"/>
<dbReference type="EMBL" id="FOVH01000018">
    <property type="protein sequence ID" value="SFP83192.1"/>
    <property type="molecule type" value="Genomic_DNA"/>
</dbReference>
<sequence>MEKATSTPFLIISSDTHAGLRTDQYREFLESRYHPQLDLYLQWQESTAGMRKETQNEEFVREWYEENDEGLRASWDAERRDRELDGDGVAGEVIFPDADAVAATTAVPFGAGIGMSGADYDPELALAGARAHNRWLAGLCRQSPARRRGVIVAPVVGNVEGAVAEIRRAHADGLRGGIMIPSLWGHGNRPYHDAEYDPVWAVCEELGLPVQTHAGAAPGEDLGMHLGLYATEVSWWSARPMWFLIWTGVFERFPGLRFGAQECGLWWVANMLWQMDVAFEREHGTKKLASFGAHMKRRPSEYFDANCFVGGSTAKRRELADRHQIGVRNILWGNDFPHPEGSWPHTREWLTHMFADVPEDDTRVMLGEAAVEMFGFDREELMAVARRIGPLPSELGRDEASRPSTSLTTSGVPGRHWLDGPDVPEISRSA</sequence>
<dbReference type="InParanoid" id="A0A1I5TJG1"/>
<proteinExistence type="predicted"/>
<dbReference type="GO" id="GO:0019748">
    <property type="term" value="P:secondary metabolic process"/>
    <property type="evidence" value="ECO:0007669"/>
    <property type="project" value="TreeGrafter"/>
</dbReference>
<accession>A0A1I5TJG1</accession>
<name>A0A1I5TJG1_9ACTN</name>
<dbReference type="AlphaFoldDB" id="A0A1I5TJG1"/>
<dbReference type="RefSeq" id="WP_021591125.1">
    <property type="nucleotide sequence ID" value="NZ_CP083237.1"/>
</dbReference>
<dbReference type="PANTHER" id="PTHR21240">
    <property type="entry name" value="2-AMINO-3-CARBOXYLMUCONATE-6-SEMIALDEHYDE DECARBOXYLASE"/>
    <property type="match status" value="1"/>
</dbReference>
<evidence type="ECO:0000256" key="2">
    <source>
        <dbReference type="SAM" id="MobiDB-lite"/>
    </source>
</evidence>
<keyword evidence="5" id="KW-1185">Reference proteome</keyword>